<name>A0A7X1Z8S0_9LACT</name>
<dbReference type="InterPro" id="IPR020900">
    <property type="entry name" value="Arg_repress_DNA-bd"/>
</dbReference>
<dbReference type="EMBL" id="WITJ01000010">
    <property type="protein sequence ID" value="MQW39929.1"/>
    <property type="molecule type" value="Genomic_DNA"/>
</dbReference>
<dbReference type="InterPro" id="IPR036388">
    <property type="entry name" value="WH-like_DNA-bd_sf"/>
</dbReference>
<keyword evidence="7" id="KW-0678">Repressor</keyword>
<sequence length="148" mass="16754">MKREARLNYIAELISTKEVKTQDELVSLLLEHHIDVTQATISRDIKSLALIKIPATSGGYRYDLPKKTERVRADFLSQDLLFDSITAIKIQEQMLALQTNPGTTSLVKSHLLDRFKNDLFTVVIDDDTVLAIFVSTDSAKQAYQMLKN</sequence>
<dbReference type="GO" id="GO:0006526">
    <property type="term" value="P:L-arginine biosynthetic process"/>
    <property type="evidence" value="ECO:0007669"/>
    <property type="project" value="UniProtKB-UniPathway"/>
</dbReference>
<accession>A0A7X1Z8S0</accession>
<keyword evidence="3 7" id="KW-0963">Cytoplasm</keyword>
<dbReference type="GO" id="GO:0003677">
    <property type="term" value="F:DNA binding"/>
    <property type="evidence" value="ECO:0007669"/>
    <property type="project" value="UniProtKB-KW"/>
</dbReference>
<dbReference type="OrthoDB" id="9807089at2"/>
<evidence type="ECO:0000256" key="6">
    <source>
        <dbReference type="ARBA" id="ARBA00023163"/>
    </source>
</evidence>
<evidence type="ECO:0000313" key="10">
    <source>
        <dbReference type="EMBL" id="MQW39929.1"/>
    </source>
</evidence>
<protein>
    <recommendedName>
        <fullName evidence="7">Arginine repressor</fullName>
    </recommendedName>
</protein>
<comment type="caution">
    <text evidence="10">The sequence shown here is derived from an EMBL/GenBank/DDBJ whole genome shotgun (WGS) entry which is preliminary data.</text>
</comment>
<dbReference type="InterPro" id="IPR036251">
    <property type="entry name" value="Arg_repress_C_sf"/>
</dbReference>
<keyword evidence="4 7" id="KW-0805">Transcription regulation</keyword>
<keyword evidence="5 7" id="KW-0238">DNA-binding</keyword>
<dbReference type="SUPFAM" id="SSF55252">
    <property type="entry name" value="C-terminal domain of arginine repressor"/>
    <property type="match status" value="1"/>
</dbReference>
<evidence type="ECO:0000313" key="11">
    <source>
        <dbReference type="Proteomes" id="UP000439550"/>
    </source>
</evidence>
<evidence type="ECO:0000256" key="4">
    <source>
        <dbReference type="ARBA" id="ARBA00023015"/>
    </source>
</evidence>
<gene>
    <name evidence="7" type="primary">argR</name>
    <name evidence="10" type="ORF">GHI93_08315</name>
</gene>
<dbReference type="GO" id="GO:1900079">
    <property type="term" value="P:regulation of arginine biosynthetic process"/>
    <property type="evidence" value="ECO:0007669"/>
    <property type="project" value="UniProtKB-UniRule"/>
</dbReference>
<dbReference type="GO" id="GO:0051259">
    <property type="term" value="P:protein complex oligomerization"/>
    <property type="evidence" value="ECO:0007669"/>
    <property type="project" value="InterPro"/>
</dbReference>
<dbReference type="AlphaFoldDB" id="A0A7X1Z8S0"/>
<dbReference type="Gene3D" id="1.10.10.10">
    <property type="entry name" value="Winged helix-like DNA-binding domain superfamily/Winged helix DNA-binding domain"/>
    <property type="match status" value="1"/>
</dbReference>
<proteinExistence type="inferred from homology"/>
<evidence type="ECO:0000256" key="1">
    <source>
        <dbReference type="ARBA" id="ARBA00004496"/>
    </source>
</evidence>
<dbReference type="PANTHER" id="PTHR34471:SF1">
    <property type="entry name" value="ARGININE REPRESSOR"/>
    <property type="match status" value="1"/>
</dbReference>
<dbReference type="Proteomes" id="UP000439550">
    <property type="component" value="Unassembled WGS sequence"/>
</dbReference>
<evidence type="ECO:0000256" key="7">
    <source>
        <dbReference type="HAMAP-Rule" id="MF_00173"/>
    </source>
</evidence>
<organism evidence="10 11">
    <name type="scientific">Lactococcus hircilactis</name>
    <dbReference type="NCBI Taxonomy" id="1494462"/>
    <lineage>
        <taxon>Bacteria</taxon>
        <taxon>Bacillati</taxon>
        <taxon>Bacillota</taxon>
        <taxon>Bacilli</taxon>
        <taxon>Lactobacillales</taxon>
        <taxon>Streptococcaceae</taxon>
        <taxon>Lactococcus</taxon>
    </lineage>
</organism>
<dbReference type="HAMAP" id="MF_00173">
    <property type="entry name" value="Arg_repressor"/>
    <property type="match status" value="1"/>
</dbReference>
<evidence type="ECO:0000256" key="2">
    <source>
        <dbReference type="ARBA" id="ARBA00008316"/>
    </source>
</evidence>
<dbReference type="Pfam" id="PF02863">
    <property type="entry name" value="Arg_repressor_C"/>
    <property type="match status" value="1"/>
</dbReference>
<dbReference type="UniPathway" id="UPA00068"/>
<dbReference type="SUPFAM" id="SSF46785">
    <property type="entry name" value="Winged helix' DNA-binding domain"/>
    <property type="match status" value="1"/>
</dbReference>
<dbReference type="InterPro" id="IPR020899">
    <property type="entry name" value="Arg_repress_C"/>
</dbReference>
<evidence type="ECO:0000259" key="9">
    <source>
        <dbReference type="Pfam" id="PF02863"/>
    </source>
</evidence>
<comment type="similarity">
    <text evidence="2 7">Belongs to the ArgR family.</text>
</comment>
<evidence type="ECO:0000256" key="3">
    <source>
        <dbReference type="ARBA" id="ARBA00022490"/>
    </source>
</evidence>
<reference evidence="10 11" key="1">
    <citation type="submission" date="2019-10" db="EMBL/GenBank/DDBJ databases">
        <authorList>
            <person name="Dong K."/>
        </authorList>
    </citation>
    <scope>NUCLEOTIDE SEQUENCE [LARGE SCALE GENOMIC DNA]</scope>
    <source>
        <strain evidence="10 11">DSM 28960</strain>
    </source>
</reference>
<evidence type="ECO:0000256" key="5">
    <source>
        <dbReference type="ARBA" id="ARBA00023125"/>
    </source>
</evidence>
<comment type="subcellular location">
    <subcellularLocation>
        <location evidence="1 7">Cytoplasm</location>
    </subcellularLocation>
</comment>
<dbReference type="GO" id="GO:0003700">
    <property type="term" value="F:DNA-binding transcription factor activity"/>
    <property type="evidence" value="ECO:0007669"/>
    <property type="project" value="UniProtKB-UniRule"/>
</dbReference>
<dbReference type="Pfam" id="PF01316">
    <property type="entry name" value="Arg_repressor"/>
    <property type="match status" value="1"/>
</dbReference>
<dbReference type="InterPro" id="IPR036390">
    <property type="entry name" value="WH_DNA-bd_sf"/>
</dbReference>
<dbReference type="GO" id="GO:0005737">
    <property type="term" value="C:cytoplasm"/>
    <property type="evidence" value="ECO:0007669"/>
    <property type="project" value="UniProtKB-SubCell"/>
</dbReference>
<feature type="domain" description="Arginine repressor C-terminal" evidence="9">
    <location>
        <begin position="83"/>
        <end position="147"/>
    </location>
</feature>
<keyword evidence="6 7" id="KW-0804">Transcription</keyword>
<feature type="domain" description="Arginine repressor DNA-binding" evidence="8">
    <location>
        <begin position="1"/>
        <end position="69"/>
    </location>
</feature>
<dbReference type="GO" id="GO:0034618">
    <property type="term" value="F:arginine binding"/>
    <property type="evidence" value="ECO:0007669"/>
    <property type="project" value="InterPro"/>
</dbReference>
<comment type="function">
    <text evidence="7">Regulates arginine biosynthesis genes.</text>
</comment>
<keyword evidence="7" id="KW-0028">Amino-acid biosynthesis</keyword>
<dbReference type="RefSeq" id="WP_153496592.1">
    <property type="nucleotide sequence ID" value="NZ_CAXYUY010000026.1"/>
</dbReference>
<dbReference type="InterPro" id="IPR001669">
    <property type="entry name" value="Arg_repress"/>
</dbReference>
<keyword evidence="7" id="KW-0055">Arginine biosynthesis</keyword>
<evidence type="ECO:0000259" key="8">
    <source>
        <dbReference type="Pfam" id="PF01316"/>
    </source>
</evidence>
<comment type="pathway">
    <text evidence="7">Amino-acid biosynthesis; L-arginine biosynthesis [regulation].</text>
</comment>
<keyword evidence="11" id="KW-1185">Reference proteome</keyword>
<dbReference type="Gene3D" id="3.30.1360.40">
    <property type="match status" value="1"/>
</dbReference>
<dbReference type="PANTHER" id="PTHR34471">
    <property type="entry name" value="ARGININE REPRESSOR"/>
    <property type="match status" value="1"/>
</dbReference>
<dbReference type="PRINTS" id="PR01467">
    <property type="entry name" value="ARGREPRESSOR"/>
</dbReference>